<dbReference type="eggNOG" id="ENOG502RYBS">
    <property type="taxonomic scope" value="Eukaryota"/>
</dbReference>
<name>A0A1S2XKW6_CICAR</name>
<dbReference type="PANTHER" id="PTHR46031">
    <property type="match status" value="1"/>
</dbReference>
<dbReference type="GO" id="GO:0003723">
    <property type="term" value="F:RNA binding"/>
    <property type="evidence" value="ECO:0007669"/>
    <property type="project" value="UniProtKB-UniRule"/>
</dbReference>
<evidence type="ECO:0000256" key="3">
    <source>
        <dbReference type="PROSITE-ProRule" id="PRU00266"/>
    </source>
</evidence>
<dbReference type="KEGG" id="cam:101492484"/>
<evidence type="ECO:0000313" key="6">
    <source>
        <dbReference type="Proteomes" id="UP000087171"/>
    </source>
</evidence>
<sequence length="384" mass="42191">MASSLSQQPKQSPVSPQLSLHLTPTPMHKNRLQEFTQRSGMSFPVFETVNEGQSHAPQFRSTVWVDGMSFTSQLTFFHRKAAEQDASKLALECLTRKIKEEVYSFVSENAIICKQVLNEYAAKLNKELPTYNTVQLQEVVPVFVCTVDFIGSSYTGDVARSKKDAKLLAARAAILSMLGNSDSEMLCQIIKSKSKMYCSSKVNTAHFSMAMDHRDKKVVDPVGNANINAINVVLPESDPIVSSCQQPEMRKRKPTPDAAKCPNESQQPGVVLPISDPVGSYHKYKEVASPIGNAITNEIQVVPLESGPITCTCQQPDMPKQESIPKATKSAGESQQSDATLIANGLSSKKRRIINRKANKKARLEAQLQSLSANQVFPCTSMAQ</sequence>
<dbReference type="SUPFAM" id="SSF54768">
    <property type="entry name" value="dsRNA-binding domain-like"/>
    <property type="match status" value="2"/>
</dbReference>
<dbReference type="Gene3D" id="3.30.160.20">
    <property type="match status" value="2"/>
</dbReference>
<dbReference type="GeneID" id="101492484"/>
<dbReference type="STRING" id="3827.A0A1S2XKW6"/>
<evidence type="ECO:0000256" key="2">
    <source>
        <dbReference type="ARBA" id="ARBA00022884"/>
    </source>
</evidence>
<dbReference type="PaxDb" id="3827-XP_004490867.1"/>
<reference evidence="7" key="2">
    <citation type="submission" date="2025-08" db="UniProtKB">
        <authorList>
            <consortium name="RefSeq"/>
        </authorList>
    </citation>
    <scope>IDENTIFICATION</scope>
    <source>
        <tissue evidence="7">Etiolated seedlings</tissue>
    </source>
</reference>
<dbReference type="Proteomes" id="UP000087171">
    <property type="component" value="Chromosome Ca2"/>
</dbReference>
<evidence type="ECO:0000256" key="1">
    <source>
        <dbReference type="ARBA" id="ARBA00022737"/>
    </source>
</evidence>
<dbReference type="Pfam" id="PF00035">
    <property type="entry name" value="dsrm"/>
    <property type="match status" value="2"/>
</dbReference>
<evidence type="ECO:0000256" key="4">
    <source>
        <dbReference type="SAM" id="MobiDB-lite"/>
    </source>
</evidence>
<organism evidence="6 7">
    <name type="scientific">Cicer arietinum</name>
    <name type="common">Chickpea</name>
    <name type="synonym">Garbanzo</name>
    <dbReference type="NCBI Taxonomy" id="3827"/>
    <lineage>
        <taxon>Eukaryota</taxon>
        <taxon>Viridiplantae</taxon>
        <taxon>Streptophyta</taxon>
        <taxon>Embryophyta</taxon>
        <taxon>Tracheophyta</taxon>
        <taxon>Spermatophyta</taxon>
        <taxon>Magnoliopsida</taxon>
        <taxon>eudicotyledons</taxon>
        <taxon>Gunneridae</taxon>
        <taxon>Pentapetalae</taxon>
        <taxon>rosids</taxon>
        <taxon>fabids</taxon>
        <taxon>Fabales</taxon>
        <taxon>Fabaceae</taxon>
        <taxon>Papilionoideae</taxon>
        <taxon>50 kb inversion clade</taxon>
        <taxon>NPAAA clade</taxon>
        <taxon>Hologalegina</taxon>
        <taxon>IRL clade</taxon>
        <taxon>Cicereae</taxon>
        <taxon>Cicer</taxon>
    </lineage>
</organism>
<dbReference type="AlphaFoldDB" id="A0A1S2XKW6"/>
<keyword evidence="1" id="KW-0677">Repeat</keyword>
<feature type="domain" description="DRBM" evidence="5">
    <location>
        <begin position="27"/>
        <end position="96"/>
    </location>
</feature>
<feature type="compositionally biased region" description="Low complexity" evidence="4">
    <location>
        <begin position="1"/>
        <end position="20"/>
    </location>
</feature>
<protein>
    <submittedName>
        <fullName evidence="7">Double-stranded RNA-binding protein 1-like isoform X1</fullName>
    </submittedName>
</protein>
<dbReference type="OrthoDB" id="5988181at2759"/>
<proteinExistence type="predicted"/>
<dbReference type="PROSITE" id="PS50137">
    <property type="entry name" value="DS_RBD"/>
    <property type="match status" value="2"/>
</dbReference>
<keyword evidence="2 3" id="KW-0694">RNA-binding</keyword>
<dbReference type="InterPro" id="IPR014720">
    <property type="entry name" value="dsRBD_dom"/>
</dbReference>
<evidence type="ECO:0000313" key="7">
    <source>
        <dbReference type="RefSeq" id="XP_004490867.1"/>
    </source>
</evidence>
<reference evidence="6" key="1">
    <citation type="journal article" date="2013" name="Nat. Biotechnol.">
        <title>Draft genome sequence of chickpea (Cicer arietinum) provides a resource for trait improvement.</title>
        <authorList>
            <person name="Varshney R.K."/>
            <person name="Song C."/>
            <person name="Saxena R.K."/>
            <person name="Azam S."/>
            <person name="Yu S."/>
            <person name="Sharpe A.G."/>
            <person name="Cannon S."/>
            <person name="Baek J."/>
            <person name="Rosen B.D."/>
            <person name="Tar'an B."/>
            <person name="Millan T."/>
            <person name="Zhang X."/>
            <person name="Ramsay L.D."/>
            <person name="Iwata A."/>
            <person name="Wang Y."/>
            <person name="Nelson W."/>
            <person name="Farmer A.D."/>
            <person name="Gaur P.M."/>
            <person name="Soderlund C."/>
            <person name="Penmetsa R.V."/>
            <person name="Xu C."/>
            <person name="Bharti A.K."/>
            <person name="He W."/>
            <person name="Winter P."/>
            <person name="Zhao S."/>
            <person name="Hane J.K."/>
            <person name="Carrasquilla-Garcia N."/>
            <person name="Condie J.A."/>
            <person name="Upadhyaya H.D."/>
            <person name="Luo M.C."/>
            <person name="Thudi M."/>
            <person name="Gowda C.L."/>
            <person name="Singh N.P."/>
            <person name="Lichtenzveig J."/>
            <person name="Gali K.K."/>
            <person name="Rubio J."/>
            <person name="Nadarajan N."/>
            <person name="Dolezel J."/>
            <person name="Bansal K.C."/>
            <person name="Xu X."/>
            <person name="Edwards D."/>
            <person name="Zhang G."/>
            <person name="Kahl G."/>
            <person name="Gil J."/>
            <person name="Singh K.B."/>
            <person name="Datta S.K."/>
            <person name="Jackson S.A."/>
            <person name="Wang J."/>
            <person name="Cook D.R."/>
        </authorList>
    </citation>
    <scope>NUCLEOTIDE SEQUENCE [LARGE SCALE GENOMIC DNA]</scope>
    <source>
        <strain evidence="6">cv. CDC Frontier</strain>
    </source>
</reference>
<dbReference type="RefSeq" id="XP_004490867.1">
    <property type="nucleotide sequence ID" value="XM_004490810.3"/>
</dbReference>
<dbReference type="PANTHER" id="PTHR46031:SF37">
    <property type="entry name" value="DRBM DOMAIN-CONTAINING PROTEIN"/>
    <property type="match status" value="1"/>
</dbReference>
<accession>A0A1S2XKW6</accession>
<evidence type="ECO:0000259" key="5">
    <source>
        <dbReference type="PROSITE" id="PS50137"/>
    </source>
</evidence>
<feature type="domain" description="DRBM" evidence="5">
    <location>
        <begin position="112"/>
        <end position="179"/>
    </location>
</feature>
<dbReference type="SMART" id="SM00358">
    <property type="entry name" value="DSRM"/>
    <property type="match status" value="2"/>
</dbReference>
<gene>
    <name evidence="7" type="primary">LOC101492484</name>
</gene>
<feature type="region of interest" description="Disordered" evidence="4">
    <location>
        <begin position="247"/>
        <end position="273"/>
    </location>
</feature>
<feature type="region of interest" description="Disordered" evidence="4">
    <location>
        <begin position="316"/>
        <end position="344"/>
    </location>
</feature>
<feature type="region of interest" description="Disordered" evidence="4">
    <location>
        <begin position="1"/>
        <end position="23"/>
    </location>
</feature>
<keyword evidence="6" id="KW-1185">Reference proteome</keyword>